<gene>
    <name evidence="2" type="ORF">KEG57_52785</name>
</gene>
<dbReference type="AlphaFoldDB" id="A0A9X3XF60"/>
<protein>
    <submittedName>
        <fullName evidence="2">Uncharacterized protein</fullName>
    </submittedName>
</protein>
<sequence>MKKQENHDARLHYYPDGRIMVEVPHEIDGRTAFLVFLQERPDLHFAGFFHDVPTDRPGLLRREKIAPGDVPNSDNVRNRARTIAGRAIAQGPLQRLIRAVVRCFYGGADYWHCLNDCHGLRDVEIKADDPPPSSGPISGAPQSGPVSTPPPTDRSAPGVPSSARRPSR</sequence>
<evidence type="ECO:0000313" key="2">
    <source>
        <dbReference type="EMBL" id="MDC3989249.1"/>
    </source>
</evidence>
<proteinExistence type="predicted"/>
<evidence type="ECO:0000256" key="1">
    <source>
        <dbReference type="SAM" id="MobiDB-lite"/>
    </source>
</evidence>
<dbReference type="RefSeq" id="WP_272429018.1">
    <property type="nucleotide sequence ID" value="NZ_JAGTJJ010000102.1"/>
</dbReference>
<organism evidence="2 3">
    <name type="scientific">Polyangium jinanense</name>
    <dbReference type="NCBI Taxonomy" id="2829994"/>
    <lineage>
        <taxon>Bacteria</taxon>
        <taxon>Pseudomonadati</taxon>
        <taxon>Myxococcota</taxon>
        <taxon>Polyangia</taxon>
        <taxon>Polyangiales</taxon>
        <taxon>Polyangiaceae</taxon>
        <taxon>Polyangium</taxon>
    </lineage>
</organism>
<keyword evidence="3" id="KW-1185">Reference proteome</keyword>
<name>A0A9X3XF60_9BACT</name>
<dbReference type="EMBL" id="JAGTJJ010000102">
    <property type="protein sequence ID" value="MDC3989249.1"/>
    <property type="molecule type" value="Genomic_DNA"/>
</dbReference>
<comment type="caution">
    <text evidence="2">The sequence shown here is derived from an EMBL/GenBank/DDBJ whole genome shotgun (WGS) entry which is preliminary data.</text>
</comment>
<accession>A0A9X3XF60</accession>
<evidence type="ECO:0000313" key="3">
    <source>
        <dbReference type="Proteomes" id="UP001151081"/>
    </source>
</evidence>
<reference evidence="2 3" key="1">
    <citation type="submission" date="2021-04" db="EMBL/GenBank/DDBJ databases">
        <title>Genome analysis of Polyangium sp.</title>
        <authorList>
            <person name="Li Y."/>
            <person name="Wang J."/>
        </authorList>
    </citation>
    <scope>NUCLEOTIDE SEQUENCE [LARGE SCALE GENOMIC DNA]</scope>
    <source>
        <strain evidence="2 3">SDU14</strain>
    </source>
</reference>
<feature type="compositionally biased region" description="Low complexity" evidence="1">
    <location>
        <begin position="135"/>
        <end position="145"/>
    </location>
</feature>
<feature type="region of interest" description="Disordered" evidence="1">
    <location>
        <begin position="125"/>
        <end position="168"/>
    </location>
</feature>
<dbReference type="Proteomes" id="UP001151081">
    <property type="component" value="Unassembled WGS sequence"/>
</dbReference>